<dbReference type="InterPro" id="IPR052929">
    <property type="entry name" value="RNase_H-like_EbsB-rel"/>
</dbReference>
<dbReference type="InterPro" id="IPR036397">
    <property type="entry name" value="RNaseH_sf"/>
</dbReference>
<keyword evidence="3" id="KW-0489">Methyltransferase</keyword>
<dbReference type="InterPro" id="IPR012337">
    <property type="entry name" value="RNaseH-like_sf"/>
</dbReference>
<keyword evidence="1" id="KW-0812">Transmembrane</keyword>
<dbReference type="GO" id="GO:0008168">
    <property type="term" value="F:methyltransferase activity"/>
    <property type="evidence" value="ECO:0007669"/>
    <property type="project" value="UniProtKB-KW"/>
</dbReference>
<dbReference type="PANTHER" id="PTHR47074">
    <property type="entry name" value="BNAC02G40300D PROTEIN"/>
    <property type="match status" value="1"/>
</dbReference>
<dbReference type="Proteomes" id="UP000265520">
    <property type="component" value="Unassembled WGS sequence"/>
</dbReference>
<dbReference type="GO" id="GO:0003676">
    <property type="term" value="F:nucleic acid binding"/>
    <property type="evidence" value="ECO:0007669"/>
    <property type="project" value="InterPro"/>
</dbReference>
<feature type="non-terminal residue" evidence="3">
    <location>
        <position position="1"/>
    </location>
</feature>
<dbReference type="AlphaFoldDB" id="A0A392NPR7"/>
<keyword evidence="1" id="KW-0472">Membrane</keyword>
<dbReference type="Pfam" id="PF13456">
    <property type="entry name" value="RVT_3"/>
    <property type="match status" value="1"/>
</dbReference>
<keyword evidence="4" id="KW-1185">Reference proteome</keyword>
<evidence type="ECO:0000256" key="1">
    <source>
        <dbReference type="SAM" id="Phobius"/>
    </source>
</evidence>
<dbReference type="InterPro" id="IPR044730">
    <property type="entry name" value="RNase_H-like_dom_plant"/>
</dbReference>
<evidence type="ECO:0000259" key="2">
    <source>
        <dbReference type="Pfam" id="PF13456"/>
    </source>
</evidence>
<proteinExistence type="predicted"/>
<dbReference type="SUPFAM" id="SSF53098">
    <property type="entry name" value="Ribonuclease H-like"/>
    <property type="match status" value="1"/>
</dbReference>
<organism evidence="3 4">
    <name type="scientific">Trifolium medium</name>
    <dbReference type="NCBI Taxonomy" id="97028"/>
    <lineage>
        <taxon>Eukaryota</taxon>
        <taxon>Viridiplantae</taxon>
        <taxon>Streptophyta</taxon>
        <taxon>Embryophyta</taxon>
        <taxon>Tracheophyta</taxon>
        <taxon>Spermatophyta</taxon>
        <taxon>Magnoliopsida</taxon>
        <taxon>eudicotyledons</taxon>
        <taxon>Gunneridae</taxon>
        <taxon>Pentapetalae</taxon>
        <taxon>rosids</taxon>
        <taxon>fabids</taxon>
        <taxon>Fabales</taxon>
        <taxon>Fabaceae</taxon>
        <taxon>Papilionoideae</taxon>
        <taxon>50 kb inversion clade</taxon>
        <taxon>NPAAA clade</taxon>
        <taxon>Hologalegina</taxon>
        <taxon>IRL clade</taxon>
        <taxon>Trifolieae</taxon>
        <taxon>Trifolium</taxon>
    </lineage>
</organism>
<keyword evidence="3" id="KW-0808">Transferase</keyword>
<evidence type="ECO:0000313" key="3">
    <source>
        <dbReference type="EMBL" id="MCI01803.1"/>
    </source>
</evidence>
<feature type="transmembrane region" description="Helical" evidence="1">
    <location>
        <begin position="21"/>
        <end position="45"/>
    </location>
</feature>
<dbReference type="Gene3D" id="3.30.420.10">
    <property type="entry name" value="Ribonuclease H-like superfamily/Ribonuclease H"/>
    <property type="match status" value="1"/>
</dbReference>
<dbReference type="PANTHER" id="PTHR47074:SF11">
    <property type="entry name" value="REVERSE TRANSCRIPTASE-LIKE PROTEIN"/>
    <property type="match status" value="1"/>
</dbReference>
<sequence>CALSVTKLKKKPSISSWHVRSCFRYGLLILWVFVILPILILTSVFDPMSVALAAQVFVGEVQTRRNLKPIWMPPSTGFCKMNIDAGSCSDGLVSWGLVIRNHGAEVMFAACKKSDLVALPVVAEALGLRWGLQTIMDLNLSHVLVELDASQVINCLKGELSLASIDPFILDCKQLLTNLVDVSVSFIKRCCNEAAHQLAQGAKTVGSCTWVGNSPNLQVWSLFSAVIFS</sequence>
<comment type="caution">
    <text evidence="3">The sequence shown here is derived from an EMBL/GenBank/DDBJ whole genome shotgun (WGS) entry which is preliminary data.</text>
</comment>
<dbReference type="InterPro" id="IPR002156">
    <property type="entry name" value="RNaseH_domain"/>
</dbReference>
<name>A0A392NPR7_9FABA</name>
<protein>
    <submittedName>
        <fullName evidence="3">Isoflavone-7-O-methyltransferase</fullName>
    </submittedName>
</protein>
<reference evidence="3 4" key="1">
    <citation type="journal article" date="2018" name="Front. Plant Sci.">
        <title>Red Clover (Trifolium pratense) and Zigzag Clover (T. medium) - A Picture of Genomic Similarities and Differences.</title>
        <authorList>
            <person name="Dluhosova J."/>
            <person name="Istvanek J."/>
            <person name="Nedelnik J."/>
            <person name="Repkova J."/>
        </authorList>
    </citation>
    <scope>NUCLEOTIDE SEQUENCE [LARGE SCALE GENOMIC DNA]</scope>
    <source>
        <strain evidence="4">cv. 10/8</strain>
        <tissue evidence="3">Leaf</tissue>
    </source>
</reference>
<feature type="domain" description="RNase H type-1" evidence="2">
    <location>
        <begin position="87"/>
        <end position="200"/>
    </location>
</feature>
<keyword evidence="1" id="KW-1133">Transmembrane helix</keyword>
<dbReference type="EMBL" id="LXQA010047160">
    <property type="protein sequence ID" value="MCI01803.1"/>
    <property type="molecule type" value="Genomic_DNA"/>
</dbReference>
<dbReference type="GO" id="GO:0004523">
    <property type="term" value="F:RNA-DNA hybrid ribonuclease activity"/>
    <property type="evidence" value="ECO:0007669"/>
    <property type="project" value="InterPro"/>
</dbReference>
<accession>A0A392NPR7</accession>
<dbReference type="GO" id="GO:0032259">
    <property type="term" value="P:methylation"/>
    <property type="evidence" value="ECO:0007669"/>
    <property type="project" value="UniProtKB-KW"/>
</dbReference>
<evidence type="ECO:0000313" key="4">
    <source>
        <dbReference type="Proteomes" id="UP000265520"/>
    </source>
</evidence>
<dbReference type="CDD" id="cd06222">
    <property type="entry name" value="RNase_H_like"/>
    <property type="match status" value="1"/>
</dbReference>